<dbReference type="InParanoid" id="A0A1W0W1F7"/>
<organism evidence="1 2">
    <name type="scientific">Sorghum bicolor</name>
    <name type="common">Sorghum</name>
    <name type="synonym">Sorghum vulgare</name>
    <dbReference type="NCBI Taxonomy" id="4558"/>
    <lineage>
        <taxon>Eukaryota</taxon>
        <taxon>Viridiplantae</taxon>
        <taxon>Streptophyta</taxon>
        <taxon>Embryophyta</taxon>
        <taxon>Tracheophyta</taxon>
        <taxon>Spermatophyta</taxon>
        <taxon>Magnoliopsida</taxon>
        <taxon>Liliopsida</taxon>
        <taxon>Poales</taxon>
        <taxon>Poaceae</taxon>
        <taxon>PACMAD clade</taxon>
        <taxon>Panicoideae</taxon>
        <taxon>Andropogonodae</taxon>
        <taxon>Andropogoneae</taxon>
        <taxon>Sorghinae</taxon>
        <taxon>Sorghum</taxon>
    </lineage>
</organism>
<dbReference type="PANTHER" id="PTHR43019:SF23">
    <property type="entry name" value="PROTEASE DO-LIKE 5, CHLOROPLASTIC"/>
    <property type="match status" value="1"/>
</dbReference>
<dbReference type="EMBL" id="CM000762">
    <property type="protein sequence ID" value="OQU88217.1"/>
    <property type="molecule type" value="Genomic_DNA"/>
</dbReference>
<dbReference type="InterPro" id="IPR009003">
    <property type="entry name" value="Peptidase_S1_PA"/>
</dbReference>
<dbReference type="InterPro" id="IPR043504">
    <property type="entry name" value="Peptidase_S1_PA_chymotrypsin"/>
</dbReference>
<dbReference type="AlphaFoldDB" id="A0A1W0W1F7"/>
<sequence>MDVLKEVKEVYEKHHKSIVLILNDDGVGTTLGTGFLIHQKLSRLLVMTCQHVIAQGQKICVRLAGSSSEYVAKILHEHEETDLAILEIDMDVEQPLLEFREDSSDVGVGQRVFLAAYYHPDMMASLTNVVCLNPTVMPGKICSSLSEFEGNPQFTEIAHSCRSQGGCSGEQVMHFISAIPQQENTSRKCRIRSMPRQRVLHDVFYVPFKQR</sequence>
<evidence type="ECO:0008006" key="3">
    <source>
        <dbReference type="Google" id="ProtNLM"/>
    </source>
</evidence>
<proteinExistence type="predicted"/>
<dbReference type="SUPFAM" id="SSF50494">
    <property type="entry name" value="Trypsin-like serine proteases"/>
    <property type="match status" value="1"/>
</dbReference>
<dbReference type="ExpressionAtlas" id="A0A1W0W1F7">
    <property type="expression patterns" value="baseline and differential"/>
</dbReference>
<gene>
    <name evidence="1" type="ORF">SORBI_3003G431400</name>
</gene>
<dbReference type="PANTHER" id="PTHR43019">
    <property type="entry name" value="SERINE ENDOPROTEASE DEGS"/>
    <property type="match status" value="1"/>
</dbReference>
<keyword evidence="2" id="KW-1185">Reference proteome</keyword>
<protein>
    <recommendedName>
        <fullName evidence="3">Peptidase S1 domain-containing protein</fullName>
    </recommendedName>
</protein>
<dbReference type="Gene3D" id="2.40.10.10">
    <property type="entry name" value="Trypsin-like serine proteases"/>
    <property type="match status" value="1"/>
</dbReference>
<reference evidence="1 2" key="1">
    <citation type="journal article" date="2009" name="Nature">
        <title>The Sorghum bicolor genome and the diversification of grasses.</title>
        <authorList>
            <person name="Paterson A.H."/>
            <person name="Bowers J.E."/>
            <person name="Bruggmann R."/>
            <person name="Dubchak I."/>
            <person name="Grimwood J."/>
            <person name="Gundlach H."/>
            <person name="Haberer G."/>
            <person name="Hellsten U."/>
            <person name="Mitros T."/>
            <person name="Poliakov A."/>
            <person name="Schmutz J."/>
            <person name="Spannagl M."/>
            <person name="Tang H."/>
            <person name="Wang X."/>
            <person name="Wicker T."/>
            <person name="Bharti A.K."/>
            <person name="Chapman J."/>
            <person name="Feltus F.A."/>
            <person name="Gowik U."/>
            <person name="Grigoriev I.V."/>
            <person name="Lyons E."/>
            <person name="Maher C.A."/>
            <person name="Martis M."/>
            <person name="Narechania A."/>
            <person name="Otillar R.P."/>
            <person name="Penning B.W."/>
            <person name="Salamov A.A."/>
            <person name="Wang Y."/>
            <person name="Zhang L."/>
            <person name="Carpita N.C."/>
            <person name="Freeling M."/>
            <person name="Gingle A.R."/>
            <person name="Hash C.T."/>
            <person name="Keller B."/>
            <person name="Klein P."/>
            <person name="Kresovich S."/>
            <person name="McCann M.C."/>
            <person name="Ming R."/>
            <person name="Peterson D.G."/>
            <person name="Mehboob-ur-Rahman"/>
            <person name="Ware D."/>
            <person name="Westhoff P."/>
            <person name="Mayer K.F."/>
            <person name="Messing J."/>
            <person name="Rokhsar D.S."/>
        </authorList>
    </citation>
    <scope>NUCLEOTIDE SEQUENCE [LARGE SCALE GENOMIC DNA]</scope>
    <source>
        <strain evidence="2">cv. BTx623</strain>
    </source>
</reference>
<name>A0A1W0W1F7_SORBI</name>
<dbReference type="Gramene" id="OQU88217">
    <property type="protein sequence ID" value="OQU88217"/>
    <property type="gene ID" value="SORBI_3003G431400"/>
</dbReference>
<accession>A0A1W0W1F7</accession>
<reference evidence="2" key="2">
    <citation type="journal article" date="2018" name="Plant J.">
        <title>The Sorghum bicolor reference genome: improved assembly, gene annotations, a transcriptome atlas, and signatures of genome organization.</title>
        <authorList>
            <person name="McCormick R.F."/>
            <person name="Truong S.K."/>
            <person name="Sreedasyam A."/>
            <person name="Jenkins J."/>
            <person name="Shu S."/>
            <person name="Sims D."/>
            <person name="Kennedy M."/>
            <person name="Amirebrahimi M."/>
            <person name="Weers B.D."/>
            <person name="McKinley B."/>
            <person name="Mattison A."/>
            <person name="Morishige D.T."/>
            <person name="Grimwood J."/>
            <person name="Schmutz J."/>
            <person name="Mullet J.E."/>
        </authorList>
    </citation>
    <scope>NUCLEOTIDE SEQUENCE [LARGE SCALE GENOMIC DNA]</scope>
    <source>
        <strain evidence="2">cv. BTx623</strain>
    </source>
</reference>
<dbReference type="Pfam" id="PF13365">
    <property type="entry name" value="Trypsin_2"/>
    <property type="match status" value="1"/>
</dbReference>
<evidence type="ECO:0000313" key="2">
    <source>
        <dbReference type="Proteomes" id="UP000000768"/>
    </source>
</evidence>
<dbReference type="Proteomes" id="UP000000768">
    <property type="component" value="Chromosome 3"/>
</dbReference>
<evidence type="ECO:0000313" key="1">
    <source>
        <dbReference type="EMBL" id="OQU88217.1"/>
    </source>
</evidence>